<dbReference type="Proteomes" id="UP001054837">
    <property type="component" value="Unassembled WGS sequence"/>
</dbReference>
<keyword evidence="2" id="KW-1185">Reference proteome</keyword>
<name>A0AAV4QNM4_9ARAC</name>
<comment type="caution">
    <text evidence="1">The sequence shown here is derived from an EMBL/GenBank/DDBJ whole genome shotgun (WGS) entry which is preliminary data.</text>
</comment>
<gene>
    <name evidence="1" type="ORF">CDAR_60331</name>
</gene>
<reference evidence="1 2" key="1">
    <citation type="submission" date="2021-06" db="EMBL/GenBank/DDBJ databases">
        <title>Caerostris darwini draft genome.</title>
        <authorList>
            <person name="Kono N."/>
            <person name="Arakawa K."/>
        </authorList>
    </citation>
    <scope>NUCLEOTIDE SEQUENCE [LARGE SCALE GENOMIC DNA]</scope>
</reference>
<evidence type="ECO:0000313" key="1">
    <source>
        <dbReference type="EMBL" id="GIY09762.1"/>
    </source>
</evidence>
<accession>A0AAV4QNM4</accession>
<organism evidence="1 2">
    <name type="scientific">Caerostris darwini</name>
    <dbReference type="NCBI Taxonomy" id="1538125"/>
    <lineage>
        <taxon>Eukaryota</taxon>
        <taxon>Metazoa</taxon>
        <taxon>Ecdysozoa</taxon>
        <taxon>Arthropoda</taxon>
        <taxon>Chelicerata</taxon>
        <taxon>Arachnida</taxon>
        <taxon>Araneae</taxon>
        <taxon>Araneomorphae</taxon>
        <taxon>Entelegynae</taxon>
        <taxon>Araneoidea</taxon>
        <taxon>Araneidae</taxon>
        <taxon>Caerostris</taxon>
    </lineage>
</organism>
<evidence type="ECO:0000313" key="2">
    <source>
        <dbReference type="Proteomes" id="UP001054837"/>
    </source>
</evidence>
<protein>
    <submittedName>
        <fullName evidence="1">Uncharacterized protein</fullName>
    </submittedName>
</protein>
<dbReference type="EMBL" id="BPLQ01004677">
    <property type="protein sequence ID" value="GIY09762.1"/>
    <property type="molecule type" value="Genomic_DNA"/>
</dbReference>
<sequence length="123" mass="14158">MHRHQPKGLRKFLSQSTALSNITIRNDRISALRFYWARGRRDGECWYSIKSASEYLSSTYYRWNQHRHQPKGLRKFLSQSTALSRLSPYVRISSLLCDPNGQKGGGMVKAGTALKVLRNIVCK</sequence>
<dbReference type="AlphaFoldDB" id="A0AAV4QNM4"/>
<proteinExistence type="predicted"/>